<evidence type="ECO:0000313" key="2">
    <source>
        <dbReference type="Proteomes" id="UP000283095"/>
    </source>
</evidence>
<accession>A0A3T0KZD6</accession>
<sequence>MDLHVHLHDRYILREEEQIIDEQTKTQIHEALISFISQLVDIGELLIENLKHIYVTNNYTEELEAFQTKHGLNVGHTKNEIGEGFAMTLSYINEDAGEEQAIFLRAEVLFGLFNEEVQEGNRLSKNLLYHELAHVSDHLHQKRMFDKNEFRDLDLLPAILYDLSLHIWQEYYAYRKAATLFPSSDFQLDSFGETLDWFYDRSKQYIKNCNGDYDYLMKNMYGDAGYLFRTAASIHGNLQGFQIDDLRKQEMLGSIITIFANNYWVDIFEELGIELINLYNTYPRWQGYEQLEKLNQIVIKTFNRLGVFPQEAGSRIFVELK</sequence>
<gene>
    <name evidence="1" type="ORF">BAOM_p028</name>
</gene>
<proteinExistence type="predicted"/>
<geneLocation type="plasmid" evidence="2">
    <name>pom18</name>
</geneLocation>
<name>A0A3T0KZD6_9BACI</name>
<evidence type="ECO:0000313" key="1">
    <source>
        <dbReference type="EMBL" id="AZV45681.1"/>
    </source>
</evidence>
<dbReference type="EMBL" id="CP026096">
    <property type="protein sequence ID" value="AZV45681.1"/>
    <property type="molecule type" value="Genomic_DNA"/>
</dbReference>
<dbReference type="Proteomes" id="UP000283095">
    <property type="component" value="Plasmid pOM18"/>
</dbReference>
<dbReference type="AlphaFoldDB" id="A0A3T0KZD6"/>
<keyword evidence="1" id="KW-0614">Plasmid</keyword>
<dbReference type="KEGG" id="pasa:BAOM_p028"/>
<protein>
    <submittedName>
        <fullName evidence="1">Uncharacterized protein</fullName>
    </submittedName>
</protein>
<organism evidence="1 2">
    <name type="scientific">Peribacillus asahii</name>
    <dbReference type="NCBI Taxonomy" id="228899"/>
    <lineage>
        <taxon>Bacteria</taxon>
        <taxon>Bacillati</taxon>
        <taxon>Bacillota</taxon>
        <taxon>Bacilli</taxon>
        <taxon>Bacillales</taxon>
        <taxon>Bacillaceae</taxon>
        <taxon>Peribacillus</taxon>
    </lineage>
</organism>
<dbReference type="RefSeq" id="WP_127762735.1">
    <property type="nucleotide sequence ID" value="NZ_CP026096.1"/>
</dbReference>
<reference evidence="1 2" key="1">
    <citation type="submission" date="2018-01" db="EMBL/GenBank/DDBJ databases">
        <title>Bacillus asahii Genome sequencing and assembly.</title>
        <authorList>
            <person name="Jiang H."/>
            <person name="Feng Y."/>
            <person name="Zhao F."/>
            <person name="Lin X."/>
        </authorList>
    </citation>
    <scope>NUCLEOTIDE SEQUENCE [LARGE SCALE GENOMIC DNA]</scope>
    <source>
        <strain evidence="1 2">OM18</strain>
        <plasmid evidence="2">pom18</plasmid>
    </source>
</reference>
<dbReference type="OrthoDB" id="2680472at2"/>